<dbReference type="EMBL" id="JAAOIV010000009">
    <property type="protein sequence ID" value="NHN56572.1"/>
    <property type="molecule type" value="Genomic_DNA"/>
</dbReference>
<keyword evidence="2" id="KW-0119">Carbohydrate metabolism</keyword>
<name>A0A967B235_9MICO</name>
<dbReference type="InterPro" id="IPR057736">
    <property type="entry name" value="SAF_PseI/NeuA/NeuB"/>
</dbReference>
<protein>
    <submittedName>
        <fullName evidence="6">TIM barrel protein</fullName>
    </submittedName>
</protein>
<evidence type="ECO:0000259" key="5">
    <source>
        <dbReference type="PROSITE" id="PS51371"/>
    </source>
</evidence>
<dbReference type="InterPro" id="IPR051690">
    <property type="entry name" value="PseI-like"/>
</dbReference>
<keyword evidence="7" id="KW-1185">Reference proteome</keyword>
<dbReference type="AlphaFoldDB" id="A0A967B235"/>
<dbReference type="Gene3D" id="3.10.580.10">
    <property type="entry name" value="CBS-domain"/>
    <property type="match status" value="1"/>
</dbReference>
<dbReference type="SUPFAM" id="SSF51658">
    <property type="entry name" value="Xylose isomerase-like"/>
    <property type="match status" value="1"/>
</dbReference>
<dbReference type="PANTHER" id="PTHR42966:SF3">
    <property type="entry name" value="BLR5971 PROTEIN"/>
    <property type="match status" value="1"/>
</dbReference>
<dbReference type="GO" id="GO:0047444">
    <property type="term" value="F:N-acylneuraminate-9-phosphate synthase activity"/>
    <property type="evidence" value="ECO:0007669"/>
    <property type="project" value="TreeGrafter"/>
</dbReference>
<dbReference type="SUPFAM" id="SSF51269">
    <property type="entry name" value="AFP III-like domain"/>
    <property type="match status" value="1"/>
</dbReference>
<feature type="domain" description="AFP-like" evidence="4">
    <location>
        <begin position="406"/>
        <end position="464"/>
    </location>
</feature>
<dbReference type="InterPro" id="IPR013974">
    <property type="entry name" value="SAF"/>
</dbReference>
<evidence type="ECO:0000256" key="3">
    <source>
        <dbReference type="PROSITE-ProRule" id="PRU00703"/>
    </source>
</evidence>
<dbReference type="SUPFAM" id="SSF51569">
    <property type="entry name" value="Aldolase"/>
    <property type="match status" value="1"/>
</dbReference>
<keyword evidence="1 3" id="KW-0129">CBS domain</keyword>
<dbReference type="PANTHER" id="PTHR42966">
    <property type="entry name" value="N-ACETYLNEURAMINATE SYNTHASE"/>
    <property type="match status" value="1"/>
</dbReference>
<dbReference type="Pfam" id="PF08666">
    <property type="entry name" value="SAF"/>
    <property type="match status" value="1"/>
</dbReference>
<dbReference type="InterPro" id="IPR013785">
    <property type="entry name" value="Aldolase_TIM"/>
</dbReference>
<evidence type="ECO:0000313" key="6">
    <source>
        <dbReference type="EMBL" id="NHN56572.1"/>
    </source>
</evidence>
<dbReference type="InterPro" id="IPR036732">
    <property type="entry name" value="AFP_Neu5c_C_sf"/>
</dbReference>
<dbReference type="SMART" id="SM00858">
    <property type="entry name" value="SAF"/>
    <property type="match status" value="1"/>
</dbReference>
<reference evidence="6" key="1">
    <citation type="submission" date="2020-03" db="EMBL/GenBank/DDBJ databases">
        <title>Draft sequencing of Calidifontibacter sp. DB0510.</title>
        <authorList>
            <person name="Kim D.-U."/>
        </authorList>
    </citation>
    <scope>NUCLEOTIDE SEQUENCE</scope>
    <source>
        <strain evidence="6">DB0510</strain>
    </source>
</reference>
<dbReference type="RefSeq" id="WP_166197242.1">
    <property type="nucleotide sequence ID" value="NZ_JAAOIV010000009.1"/>
</dbReference>
<accession>A0A967B235</accession>
<dbReference type="Pfam" id="PF01261">
    <property type="entry name" value="AP_endonuc_2"/>
    <property type="match status" value="1"/>
</dbReference>
<evidence type="ECO:0000313" key="7">
    <source>
        <dbReference type="Proteomes" id="UP000744769"/>
    </source>
</evidence>
<sequence>MTSIERQVRPFTVHGEDSILTALTKINDNKAGIVFCVDGHGILQGSFSDGDFRRWVTTQSPIDLDTAVLAAANRNPVKVAFGSDTATVRAAFRPGVEVVPLVDERGHLEAIARPSTQEIRIGRHTVGDGHRALVIAEIGNNHQGDVALAKQLVDLAKRAGADAVKFQLRDLSSLYRQGDVSASAGEDLGPQYTMNLLAKYSFSPEQMVEVLDHCRAVDIDAFCTPWDEPSLRVLADYGVPALKIASADLTNHQLLRACAAEHLPLLVSTGMSTEDEIAASIEVLQRAGAQFVLLQCQSTYPAPYKDVHLRYMDRLAELGSCPVGYSGHERGFHVPVAAVARGAHVIEKHFTIDKSLEGNDHQVSLLPEEFAEMVLRIRDVESALGSGEARTVSTGELMNRANLAKSLVATRALAEGDTITRDAVAVKSPGRGLQPNHLEELLGRTLRRPIAAGDFFYPTDLTDTVSRGRAYAFRRPWGLPVRYHDARRLLANGEANPNFLEFHLSYKDVEMDADTIGRLLGGRFEGIFHTVHCPDLYAGDFIIDLASADDATWERSIAEVQRVIGITRDLGRWFDTPQPPVVICTMGGFTRDAFIAPEDRPARYARVAQALERIDESGVRLTAQTLPPYPWLMGGQQHHNLFMALDDTVDFCEQHGRRLTLDLSHSKLAANFTKRPFSEYVERLAPLAEHLHVVDAEGVDGEGPQIGEGEIDWPATALQLDRLAPGVPFIPEIWQGHVNDGEGFWTALDRLEAWL</sequence>
<dbReference type="InterPro" id="IPR046342">
    <property type="entry name" value="CBS_dom_sf"/>
</dbReference>
<dbReference type="InterPro" id="IPR000644">
    <property type="entry name" value="CBS_dom"/>
</dbReference>
<evidence type="ECO:0000259" key="4">
    <source>
        <dbReference type="PROSITE" id="PS50844"/>
    </source>
</evidence>
<gene>
    <name evidence="6" type="ORF">G9U51_12360</name>
</gene>
<organism evidence="6 7">
    <name type="scientific">Metallococcus carri</name>
    <dbReference type="NCBI Taxonomy" id="1656884"/>
    <lineage>
        <taxon>Bacteria</taxon>
        <taxon>Bacillati</taxon>
        <taxon>Actinomycetota</taxon>
        <taxon>Actinomycetes</taxon>
        <taxon>Micrococcales</taxon>
        <taxon>Dermacoccaceae</taxon>
        <taxon>Metallococcus</taxon>
    </lineage>
</organism>
<dbReference type="GO" id="GO:0016051">
    <property type="term" value="P:carbohydrate biosynthetic process"/>
    <property type="evidence" value="ECO:0007669"/>
    <property type="project" value="InterPro"/>
</dbReference>
<dbReference type="Gene3D" id="3.20.20.150">
    <property type="entry name" value="Divalent-metal-dependent TIM barrel enzymes"/>
    <property type="match status" value="1"/>
</dbReference>
<dbReference type="PROSITE" id="PS50844">
    <property type="entry name" value="AFP_LIKE"/>
    <property type="match status" value="1"/>
</dbReference>
<dbReference type="Gene3D" id="3.20.20.70">
    <property type="entry name" value="Aldolase class I"/>
    <property type="match status" value="1"/>
</dbReference>
<evidence type="ECO:0000256" key="2">
    <source>
        <dbReference type="ARBA" id="ARBA00023277"/>
    </source>
</evidence>
<dbReference type="InterPro" id="IPR036237">
    <property type="entry name" value="Xyl_isomerase-like_sf"/>
</dbReference>
<evidence type="ECO:0000256" key="1">
    <source>
        <dbReference type="ARBA" id="ARBA00023122"/>
    </source>
</evidence>
<dbReference type="Gene3D" id="3.90.1210.10">
    <property type="entry name" value="Antifreeze-like/N-acetylneuraminic acid synthase C-terminal domain"/>
    <property type="match status" value="1"/>
</dbReference>
<dbReference type="Proteomes" id="UP000744769">
    <property type="component" value="Unassembled WGS sequence"/>
</dbReference>
<dbReference type="InterPro" id="IPR013132">
    <property type="entry name" value="PseI/NeuA/B-like_N"/>
</dbReference>
<feature type="domain" description="CBS" evidence="5">
    <location>
        <begin position="1"/>
        <end position="64"/>
    </location>
</feature>
<dbReference type="CDD" id="cd11615">
    <property type="entry name" value="SAF_NeuB_like"/>
    <property type="match status" value="1"/>
</dbReference>
<proteinExistence type="predicted"/>
<dbReference type="Pfam" id="PF03102">
    <property type="entry name" value="NeuB"/>
    <property type="match status" value="1"/>
</dbReference>
<dbReference type="PROSITE" id="PS51371">
    <property type="entry name" value="CBS"/>
    <property type="match status" value="1"/>
</dbReference>
<comment type="caution">
    <text evidence="6">The sequence shown here is derived from an EMBL/GenBank/DDBJ whole genome shotgun (WGS) entry which is preliminary data.</text>
</comment>
<dbReference type="InterPro" id="IPR013022">
    <property type="entry name" value="Xyl_isomerase-like_TIM-brl"/>
</dbReference>
<dbReference type="SUPFAM" id="SSF54631">
    <property type="entry name" value="CBS-domain pair"/>
    <property type="match status" value="1"/>
</dbReference>
<dbReference type="InterPro" id="IPR006190">
    <property type="entry name" value="SAF_AFP_Neu5Ac"/>
</dbReference>